<dbReference type="EMBL" id="QRNO01000043">
    <property type="protein sequence ID" value="RHK49456.1"/>
    <property type="molecule type" value="Genomic_DNA"/>
</dbReference>
<keyword evidence="3" id="KW-1185">Reference proteome</keyword>
<protein>
    <submittedName>
        <fullName evidence="2">Uncharacterized protein</fullName>
    </submittedName>
</protein>
<gene>
    <name evidence="2" type="ORF">DW060_08950</name>
</gene>
<feature type="transmembrane region" description="Helical" evidence="1">
    <location>
        <begin position="71"/>
        <end position="89"/>
    </location>
</feature>
<proteinExistence type="predicted"/>
<dbReference type="SUPFAM" id="SSF81301">
    <property type="entry name" value="Nucleotidyltransferase"/>
    <property type="match status" value="1"/>
</dbReference>
<comment type="caution">
    <text evidence="2">The sequence shown here is derived from an EMBL/GenBank/DDBJ whole genome shotgun (WGS) entry which is preliminary data.</text>
</comment>
<evidence type="ECO:0000313" key="2">
    <source>
        <dbReference type="EMBL" id="RHK49456.1"/>
    </source>
</evidence>
<reference evidence="2 3" key="1">
    <citation type="submission" date="2018-08" db="EMBL/GenBank/DDBJ databases">
        <title>A genome reference for cultivated species of the human gut microbiota.</title>
        <authorList>
            <person name="Zou Y."/>
            <person name="Xue W."/>
            <person name="Luo G."/>
        </authorList>
    </citation>
    <scope>NUCLEOTIDE SEQUENCE [LARGE SCALE GENOMIC DNA]</scope>
    <source>
        <strain evidence="2 3">AF42-9</strain>
    </source>
</reference>
<sequence length="224" mass="26680">MFMELFNHYKPVKKIKAVEGGSVKWIVTIKQWIHQGFTYLDHTEMFWRVVWEFVPFSFVASMLYWGVGLKLWVCVLVGFLVSHTLNWIFNFNFWTCIDFTFPSVHNPGNDATIDYLRRMQERIRKNDVITGCMIYGSMSRAVWHDKSDLDMRIIGKSGFWNGFKIYWAVFKERLIAVREKQPLDLYQADSVKFLKRMRTDEYPIFLKCDDCRLRKFYGGGGFPQ</sequence>
<evidence type="ECO:0000313" key="3">
    <source>
        <dbReference type="Proteomes" id="UP000286598"/>
    </source>
</evidence>
<dbReference type="AlphaFoldDB" id="A0A3R6ISM1"/>
<keyword evidence="1" id="KW-0472">Membrane</keyword>
<dbReference type="Proteomes" id="UP000286598">
    <property type="component" value="Unassembled WGS sequence"/>
</dbReference>
<keyword evidence="1" id="KW-0812">Transmembrane</keyword>
<name>A0A3R6ISM1_9BACT</name>
<evidence type="ECO:0000256" key="1">
    <source>
        <dbReference type="SAM" id="Phobius"/>
    </source>
</evidence>
<organism evidence="2 3">
    <name type="scientific">Leyella stercorea</name>
    <dbReference type="NCBI Taxonomy" id="363265"/>
    <lineage>
        <taxon>Bacteria</taxon>
        <taxon>Pseudomonadati</taxon>
        <taxon>Bacteroidota</taxon>
        <taxon>Bacteroidia</taxon>
        <taxon>Bacteroidales</taxon>
        <taxon>Prevotellaceae</taxon>
        <taxon>Leyella</taxon>
    </lineage>
</organism>
<accession>A0A3R6ISM1</accession>
<dbReference type="InterPro" id="IPR043519">
    <property type="entry name" value="NT_sf"/>
</dbReference>
<keyword evidence="1" id="KW-1133">Transmembrane helix</keyword>
<feature type="transmembrane region" description="Helical" evidence="1">
    <location>
        <begin position="45"/>
        <end position="64"/>
    </location>
</feature>